<dbReference type="SMART" id="SM00922">
    <property type="entry name" value="MR_MLE"/>
    <property type="match status" value="1"/>
</dbReference>
<dbReference type="RefSeq" id="WP_252443601.1">
    <property type="nucleotide sequence ID" value="NZ_JAGSOV010000061.1"/>
</dbReference>
<feature type="domain" description="Mandelate racemase/muconate lactonizing enzyme C-terminal" evidence="4">
    <location>
        <begin position="147"/>
        <end position="244"/>
    </location>
</feature>
<keyword evidence="2" id="KW-0479">Metal-binding</keyword>
<dbReference type="EMBL" id="JAGSOV010000061">
    <property type="protein sequence ID" value="MCO1659027.1"/>
    <property type="molecule type" value="Genomic_DNA"/>
</dbReference>
<dbReference type="Pfam" id="PF02746">
    <property type="entry name" value="MR_MLE_N"/>
    <property type="match status" value="1"/>
</dbReference>
<dbReference type="InterPro" id="IPR029065">
    <property type="entry name" value="Enolase_C-like"/>
</dbReference>
<dbReference type="PANTHER" id="PTHR13794">
    <property type="entry name" value="ENOLASE SUPERFAMILY, MANDELATE RACEMASE"/>
    <property type="match status" value="1"/>
</dbReference>
<evidence type="ECO:0000256" key="2">
    <source>
        <dbReference type="ARBA" id="ARBA00022723"/>
    </source>
</evidence>
<dbReference type="CDD" id="cd03316">
    <property type="entry name" value="MR_like"/>
    <property type="match status" value="1"/>
</dbReference>
<sequence length="367" mass="40255">MPVVTTVRTDFYQVPLPVVLTDSTHGEIPHFELVTVRLEDSDGATGLGYTYAVNSGAEAFAVLVDRYLAPVVVGADVDRTEHTWQAMWWALHYAGRGGHATSAISAVDVALWDLRARRAGQPLWRHFGGFDPQVPVYAGGIDLDLPVEALLEQSDRFRAEGFRAIKMKVGRPDWREDVERVRRMREHLGDGFPLMVDANMKWSVDQAVKVARALGGFDLVWLEEPTIPDDVEGHVRVLRDGGLPIAAGENLHTLYEFRTAMAAGAVTYPEPDVCNVGGMTVFRKVAALAEAHNLPVTSHGAHDLTVHLMAAAPNRTYMEAHGFALERYLAEPLEISDGVAVAPERPGHGLTFDFAALEPHRAGGSRR</sequence>
<dbReference type="InterPro" id="IPR029017">
    <property type="entry name" value="Enolase-like_N"/>
</dbReference>
<dbReference type="SFLD" id="SFLDF00557">
    <property type="entry name" value="3_6-anhydro-alpha-L-galactonat"/>
    <property type="match status" value="1"/>
</dbReference>
<dbReference type="PANTHER" id="PTHR13794:SF58">
    <property type="entry name" value="MITOCHONDRIAL ENOLASE SUPERFAMILY MEMBER 1"/>
    <property type="match status" value="1"/>
</dbReference>
<evidence type="ECO:0000259" key="4">
    <source>
        <dbReference type="SMART" id="SM00922"/>
    </source>
</evidence>
<dbReference type="InterPro" id="IPR036849">
    <property type="entry name" value="Enolase-like_C_sf"/>
</dbReference>
<protein>
    <submittedName>
        <fullName evidence="5">Mandelate racemase/muconate lactonizing enzyme family protein</fullName>
    </submittedName>
</protein>
<evidence type="ECO:0000256" key="1">
    <source>
        <dbReference type="ARBA" id="ARBA00001946"/>
    </source>
</evidence>
<reference evidence="5" key="1">
    <citation type="submission" date="2021-04" db="EMBL/GenBank/DDBJ databases">
        <title>Pseudonocardia sp. nov., isolated from sandy soil of mangrove forest.</title>
        <authorList>
            <person name="Zan Z."/>
            <person name="Huang R."/>
            <person name="Liu W."/>
        </authorList>
    </citation>
    <scope>NUCLEOTIDE SEQUENCE</scope>
    <source>
        <strain evidence="5">S2-4</strain>
    </source>
</reference>
<comment type="caution">
    <text evidence="5">The sequence shown here is derived from an EMBL/GenBank/DDBJ whole genome shotgun (WGS) entry which is preliminary data.</text>
</comment>
<dbReference type="Gene3D" id="3.30.390.10">
    <property type="entry name" value="Enolase-like, N-terminal domain"/>
    <property type="match status" value="1"/>
</dbReference>
<dbReference type="PROSITE" id="PS00909">
    <property type="entry name" value="MR_MLE_2"/>
    <property type="match status" value="1"/>
</dbReference>
<name>A0ABT1A7N5_9PSEU</name>
<accession>A0ABT1A7N5</accession>
<dbReference type="SFLD" id="SFLDS00001">
    <property type="entry name" value="Enolase"/>
    <property type="match status" value="1"/>
</dbReference>
<dbReference type="InterPro" id="IPR013342">
    <property type="entry name" value="Mandelate_racemase_C"/>
</dbReference>
<evidence type="ECO:0000313" key="5">
    <source>
        <dbReference type="EMBL" id="MCO1659027.1"/>
    </source>
</evidence>
<keyword evidence="3" id="KW-0460">Magnesium</keyword>
<dbReference type="Proteomes" id="UP001165283">
    <property type="component" value="Unassembled WGS sequence"/>
</dbReference>
<proteinExistence type="predicted"/>
<dbReference type="InterPro" id="IPR018110">
    <property type="entry name" value="Mandel_Rmase/mucon_lact_enz_CS"/>
</dbReference>
<organism evidence="5 6">
    <name type="scientific">Pseudonocardia humida</name>
    <dbReference type="NCBI Taxonomy" id="2800819"/>
    <lineage>
        <taxon>Bacteria</taxon>
        <taxon>Bacillati</taxon>
        <taxon>Actinomycetota</taxon>
        <taxon>Actinomycetes</taxon>
        <taxon>Pseudonocardiales</taxon>
        <taxon>Pseudonocardiaceae</taxon>
        <taxon>Pseudonocardia</taxon>
    </lineage>
</organism>
<dbReference type="InterPro" id="IPR046945">
    <property type="entry name" value="RHMD-like"/>
</dbReference>
<dbReference type="SUPFAM" id="SSF54826">
    <property type="entry name" value="Enolase N-terminal domain-like"/>
    <property type="match status" value="1"/>
</dbReference>
<gene>
    <name evidence="5" type="ORF">KDL28_28555</name>
</gene>
<evidence type="ECO:0000313" key="6">
    <source>
        <dbReference type="Proteomes" id="UP001165283"/>
    </source>
</evidence>
<comment type="cofactor">
    <cofactor evidence="1">
        <name>Mg(2+)</name>
        <dbReference type="ChEBI" id="CHEBI:18420"/>
    </cofactor>
</comment>
<dbReference type="SFLD" id="SFLDG00179">
    <property type="entry name" value="mandelate_racemase"/>
    <property type="match status" value="1"/>
</dbReference>
<dbReference type="SUPFAM" id="SSF51604">
    <property type="entry name" value="Enolase C-terminal domain-like"/>
    <property type="match status" value="1"/>
</dbReference>
<keyword evidence="6" id="KW-1185">Reference proteome</keyword>
<dbReference type="Gene3D" id="3.20.20.120">
    <property type="entry name" value="Enolase-like C-terminal domain"/>
    <property type="match status" value="1"/>
</dbReference>
<evidence type="ECO:0000256" key="3">
    <source>
        <dbReference type="ARBA" id="ARBA00022842"/>
    </source>
</evidence>
<dbReference type="Pfam" id="PF13378">
    <property type="entry name" value="MR_MLE_C"/>
    <property type="match status" value="1"/>
</dbReference>
<dbReference type="InterPro" id="IPR013341">
    <property type="entry name" value="Mandelate_racemase_N_dom"/>
</dbReference>
<dbReference type="InterPro" id="IPR034382">
    <property type="entry name" value="AHGA_cycloisomerase"/>
</dbReference>